<name>A0A1Y1NJJ9_PHOPY</name>
<dbReference type="GO" id="GO:0004519">
    <property type="term" value="F:endonuclease activity"/>
    <property type="evidence" value="ECO:0007669"/>
    <property type="project" value="UniProtKB-KW"/>
</dbReference>
<keyword evidence="2" id="KW-0548">Nucleotidyltransferase</keyword>
<dbReference type="EMBL" id="GEZM01001392">
    <property type="protein sequence ID" value="JAV97881.1"/>
    <property type="molecule type" value="Transcribed_RNA"/>
</dbReference>
<dbReference type="EMBL" id="GEZM01001398">
    <property type="protein sequence ID" value="JAV97863.1"/>
    <property type="molecule type" value="Transcribed_RNA"/>
</dbReference>
<dbReference type="EMBL" id="GEZM01001396">
    <property type="protein sequence ID" value="JAV97867.1"/>
    <property type="molecule type" value="Transcribed_RNA"/>
</dbReference>
<keyword evidence="4" id="KW-0255">Endonuclease</keyword>
<dbReference type="EMBL" id="GEZM01001393">
    <property type="protein sequence ID" value="JAV97880.1"/>
    <property type="molecule type" value="Transcribed_RNA"/>
</dbReference>
<dbReference type="EMBL" id="GEZM01001390">
    <property type="protein sequence ID" value="JAV97889.1"/>
    <property type="molecule type" value="Transcribed_RNA"/>
</dbReference>
<reference evidence="5" key="1">
    <citation type="journal article" date="2016" name="Sci. Rep.">
        <title>Molecular characterization of firefly nuptial gifts: a multi-omics approach sheds light on postcopulatory sexual selection.</title>
        <authorList>
            <person name="Al-Wathiqui N."/>
            <person name="Fallon T.R."/>
            <person name="South A."/>
            <person name="Weng J.K."/>
            <person name="Lewis S.M."/>
        </authorList>
    </citation>
    <scope>NUCLEOTIDE SEQUENCE</scope>
</reference>
<evidence type="ECO:0000313" key="5">
    <source>
        <dbReference type="EMBL" id="JAV97889.1"/>
    </source>
</evidence>
<dbReference type="SUPFAM" id="SSF50630">
    <property type="entry name" value="Acid proteases"/>
    <property type="match status" value="1"/>
</dbReference>
<dbReference type="EMBL" id="GEZM01001391">
    <property type="protein sequence ID" value="JAV97885.1"/>
    <property type="molecule type" value="Transcribed_RNA"/>
</dbReference>
<evidence type="ECO:0008006" key="6">
    <source>
        <dbReference type="Google" id="ProtNLM"/>
    </source>
</evidence>
<proteinExistence type="predicted"/>
<keyword evidence="4" id="KW-0378">Hydrolase</keyword>
<dbReference type="EMBL" id="GEZM01001395">
    <property type="protein sequence ID" value="JAV97870.1"/>
    <property type="molecule type" value="Transcribed_RNA"/>
</dbReference>
<evidence type="ECO:0000256" key="1">
    <source>
        <dbReference type="ARBA" id="ARBA00022679"/>
    </source>
</evidence>
<dbReference type="InterPro" id="IPR050951">
    <property type="entry name" value="Retrovirus_Pol_polyprotein"/>
</dbReference>
<sequence length="204" mass="23181">MACKKKGHIKPACPLQVGKFNRNNFVVELNTNDDLDEQSETEEDLFSVSMDKKTTPIIANVVINGVNLNMEIDTGSGISIISEKTYQRYFNQLLILDTKIKLRSYTREEIKTLGYIKVDVDYQKRNFKDLNLYIVYNGGPPLLGRDWLSKLNITIGNDFLLNNVTTITKHSLLNDFSELFEESLGTLRGFKAKLHLKEAGTSIL</sequence>
<dbReference type="GO" id="GO:0016779">
    <property type="term" value="F:nucleotidyltransferase activity"/>
    <property type="evidence" value="ECO:0007669"/>
    <property type="project" value="UniProtKB-KW"/>
</dbReference>
<dbReference type="EMBL" id="GEZM01001397">
    <property type="protein sequence ID" value="JAV97866.1"/>
    <property type="molecule type" value="Transcribed_RNA"/>
</dbReference>
<protein>
    <recommendedName>
        <fullName evidence="6">Retropepsins domain-containing protein</fullName>
    </recommendedName>
</protein>
<dbReference type="PANTHER" id="PTHR37984:SF5">
    <property type="entry name" value="PROTEIN NYNRIN-LIKE"/>
    <property type="match status" value="1"/>
</dbReference>
<dbReference type="Gene3D" id="2.40.70.10">
    <property type="entry name" value="Acid Proteases"/>
    <property type="match status" value="1"/>
</dbReference>
<dbReference type="InterPro" id="IPR021109">
    <property type="entry name" value="Peptidase_aspartic_dom_sf"/>
</dbReference>
<dbReference type="Pfam" id="PF13975">
    <property type="entry name" value="gag-asp_proteas"/>
    <property type="match status" value="1"/>
</dbReference>
<keyword evidence="3" id="KW-0540">Nuclease</keyword>
<accession>A0A1Y1NJJ9</accession>
<keyword evidence="1" id="KW-0808">Transferase</keyword>
<dbReference type="AlphaFoldDB" id="A0A1Y1NJJ9"/>
<dbReference type="EMBL" id="GEZM01001394">
    <property type="protein sequence ID" value="JAV97874.1"/>
    <property type="molecule type" value="Transcribed_RNA"/>
</dbReference>
<dbReference type="PANTHER" id="PTHR37984">
    <property type="entry name" value="PROTEIN CBG26694"/>
    <property type="match status" value="1"/>
</dbReference>
<evidence type="ECO:0000256" key="3">
    <source>
        <dbReference type="ARBA" id="ARBA00022722"/>
    </source>
</evidence>
<organism evidence="5">
    <name type="scientific">Photinus pyralis</name>
    <name type="common">Common eastern firefly</name>
    <name type="synonym">Lampyris pyralis</name>
    <dbReference type="NCBI Taxonomy" id="7054"/>
    <lineage>
        <taxon>Eukaryota</taxon>
        <taxon>Metazoa</taxon>
        <taxon>Ecdysozoa</taxon>
        <taxon>Arthropoda</taxon>
        <taxon>Hexapoda</taxon>
        <taxon>Insecta</taxon>
        <taxon>Pterygota</taxon>
        <taxon>Neoptera</taxon>
        <taxon>Endopterygota</taxon>
        <taxon>Coleoptera</taxon>
        <taxon>Polyphaga</taxon>
        <taxon>Elateriformia</taxon>
        <taxon>Elateroidea</taxon>
        <taxon>Lampyridae</taxon>
        <taxon>Lampyrinae</taxon>
        <taxon>Photinus</taxon>
    </lineage>
</organism>
<evidence type="ECO:0000256" key="4">
    <source>
        <dbReference type="ARBA" id="ARBA00022759"/>
    </source>
</evidence>
<evidence type="ECO:0000256" key="2">
    <source>
        <dbReference type="ARBA" id="ARBA00022695"/>
    </source>
</evidence>